<dbReference type="CTD" id="375484"/>
<reference evidence="2" key="3">
    <citation type="submission" date="2025-09" db="UniProtKB">
        <authorList>
            <consortium name="Ensembl"/>
        </authorList>
    </citation>
    <scope>IDENTIFICATION</scope>
</reference>
<dbReference type="RefSeq" id="XP_017547514.1">
    <property type="nucleotide sequence ID" value="XM_017692025.2"/>
</dbReference>
<dbReference type="OMA" id="REQNCCL"/>
<evidence type="ECO:0000313" key="2">
    <source>
        <dbReference type="Ensembl" id="ENSPNAP00000037288.1"/>
    </source>
</evidence>
<dbReference type="Ensembl" id="ENSPNAT00000033235.2">
    <property type="protein sequence ID" value="ENSPNAP00000037288.1"/>
    <property type="gene ID" value="ENSPNAG00000004445.2"/>
</dbReference>
<reference evidence="2 3" key="1">
    <citation type="submission" date="2020-10" db="EMBL/GenBank/DDBJ databases">
        <title>Pygocentrus nattereri (red-bellied piranha) genome, fPygNat1, primary haplotype.</title>
        <authorList>
            <person name="Myers G."/>
            <person name="Meyer A."/>
            <person name="Karagic N."/>
            <person name="Pippel M."/>
            <person name="Winkler S."/>
            <person name="Tracey A."/>
            <person name="Wood J."/>
            <person name="Formenti G."/>
            <person name="Howe K."/>
            <person name="Fedrigo O."/>
            <person name="Jarvis E.D."/>
        </authorList>
    </citation>
    <scope>NUCLEOTIDE SEQUENCE [LARGE SCALE GENOMIC DNA]</scope>
</reference>
<accession>A0A3B4ENC6</accession>
<dbReference type="PANTHER" id="PTHR23187:SF3">
    <property type="entry name" value="SUMO-INTERACTING MOTIF-CONTAINING PROTEIN 1"/>
    <property type="match status" value="1"/>
</dbReference>
<dbReference type="OrthoDB" id="6088715at2759"/>
<reference evidence="2" key="2">
    <citation type="submission" date="2025-08" db="UniProtKB">
        <authorList>
            <consortium name="Ensembl"/>
        </authorList>
    </citation>
    <scope>IDENTIFICATION</scope>
</reference>
<feature type="region of interest" description="Disordered" evidence="1">
    <location>
        <begin position="417"/>
        <end position="445"/>
    </location>
</feature>
<dbReference type="GeneID" id="108424190"/>
<feature type="compositionally biased region" description="Polar residues" evidence="1">
    <location>
        <begin position="331"/>
        <end position="368"/>
    </location>
</feature>
<feature type="compositionally biased region" description="Polar residues" evidence="1">
    <location>
        <begin position="196"/>
        <end position="216"/>
    </location>
</feature>
<feature type="compositionally biased region" description="Polar residues" evidence="1">
    <location>
        <begin position="417"/>
        <end position="429"/>
    </location>
</feature>
<dbReference type="STRING" id="42514.ENSPNAP00000037288"/>
<feature type="compositionally biased region" description="Low complexity" evidence="1">
    <location>
        <begin position="387"/>
        <end position="397"/>
    </location>
</feature>
<dbReference type="Proteomes" id="UP001501920">
    <property type="component" value="Chromosome 8"/>
</dbReference>
<dbReference type="AlphaFoldDB" id="A0A3B4ENC6"/>
<protein>
    <recommendedName>
        <fullName evidence="4">SUMO-interacting motif-containing protein 1</fullName>
    </recommendedName>
</protein>
<dbReference type="GeneTree" id="ENSGT00940000153451"/>
<keyword evidence="3" id="KW-1185">Reference proteome</keyword>
<feature type="region of interest" description="Disordered" evidence="1">
    <location>
        <begin position="184"/>
        <end position="216"/>
    </location>
</feature>
<name>A0A3B4ENC6_PYGNA</name>
<organism evidence="2 3">
    <name type="scientific">Pygocentrus nattereri</name>
    <name type="common">Red-bellied piranha</name>
    <dbReference type="NCBI Taxonomy" id="42514"/>
    <lineage>
        <taxon>Eukaryota</taxon>
        <taxon>Metazoa</taxon>
        <taxon>Chordata</taxon>
        <taxon>Craniata</taxon>
        <taxon>Vertebrata</taxon>
        <taxon>Euteleostomi</taxon>
        <taxon>Actinopterygii</taxon>
        <taxon>Neopterygii</taxon>
        <taxon>Teleostei</taxon>
        <taxon>Ostariophysi</taxon>
        <taxon>Characiformes</taxon>
        <taxon>Characoidei</taxon>
        <taxon>Pygocentrus</taxon>
    </lineage>
</organism>
<dbReference type="GO" id="GO:0032184">
    <property type="term" value="F:SUMO polymer binding"/>
    <property type="evidence" value="ECO:0007669"/>
    <property type="project" value="TreeGrafter"/>
</dbReference>
<feature type="compositionally biased region" description="Basic and acidic residues" evidence="1">
    <location>
        <begin position="319"/>
        <end position="328"/>
    </location>
</feature>
<proteinExistence type="predicted"/>
<evidence type="ECO:0000313" key="3">
    <source>
        <dbReference type="Proteomes" id="UP001501920"/>
    </source>
</evidence>
<dbReference type="PANTHER" id="PTHR23187">
    <property type="entry name" value="FLJ44216 PROTEIN-RELATED"/>
    <property type="match status" value="1"/>
</dbReference>
<dbReference type="InterPro" id="IPR052119">
    <property type="entry name" value="ElonginBC-PRC2_ViralRestrict"/>
</dbReference>
<evidence type="ECO:0000256" key="1">
    <source>
        <dbReference type="SAM" id="MobiDB-lite"/>
    </source>
</evidence>
<feature type="region of interest" description="Disordered" evidence="1">
    <location>
        <begin position="306"/>
        <end position="397"/>
    </location>
</feature>
<sequence length="855" mass="95553">MDVISLSSGPGSEEEDSDIEFVRSYNNGREDAVPFITAELLPVTPVLIDITGHNLSTFGPRYSLRSRRGQSSTIEVIDLNNDSLPSDSSSSDTQLQRITADGTLTDAENCVESSTNAVTKPCGNNRLLACNANLEKNVIYLDPDGGDGCQSPLFMSSGQEKCSRDQYDSVHSGLEEMSIRNKSGDISQCEKGPSGLDQSAIKTPQHSETFDNSPQFHTVPTQTLQNTKDTQETFSLPADHSTELQKEYNENLDFPQSWLDKDPSPFSLDSPYYCPSEIDDILFSEESNVGDNKELLSTPWSFSGLRCTESPTNTPVETTDLHEKEHMQKSPIIQAQSQFPCDTLPTSSGVSPTSSLPCGQPCSPTSTELLAGDSPDTLASSHDLAMESPLSSPSLPSPLPYSTETLLLSCKNSKALVSSESCPSSPWQRSSKDDQDEDGNCSESHMQVKQHISLAQYKKLKHLIGRGAQEVPEHGAEEDITAVEPLCRQSLSLVYSTIEENYPEGTVQLLSDLIQPRYYPPLDITTHLLRGILLDPQCAEVLTLEAYNLLMRIQKYHPADIATLPWDWDLLSAVMTEQIGVQSEARCLLFQYVLQVLEDDFHFKLSMLRLNLSVAKAVLSCHQKFRQVRDLMNWLLDVAKQSFCKTKDEKMQKREQNCCLRMLLILQRMLLLAMEVDRTPTCSSNKLSQELCNSLNSTAPCRQLRLLLLSTLESNLLRCKLLELLLDQACSQKRPLPMSFKLLLHFLQTSTLAPDPSDGTERWKKWDELLQLVWMLMLSYEEVMTGHLRCSITERFTLTRAPMWTQNDQVTRASVQEAAEAFLSRAVEDLGHALPSQIQESLSQLQEHLLSIRLH</sequence>
<evidence type="ECO:0008006" key="4">
    <source>
        <dbReference type="Google" id="ProtNLM"/>
    </source>
</evidence>